<accession>A0A4Z1HBF9</accession>
<dbReference type="AlphaFoldDB" id="A0A4Z1HBF9"/>
<evidence type="ECO:0000256" key="1">
    <source>
        <dbReference type="SAM" id="MobiDB-lite"/>
    </source>
</evidence>
<dbReference type="Proteomes" id="UP000297452">
    <property type="component" value="Unassembled WGS sequence"/>
</dbReference>
<proteinExistence type="predicted"/>
<keyword evidence="3" id="KW-1185">Reference proteome</keyword>
<organism evidence="2 3">
    <name type="scientific">Botryotinia narcissicola</name>
    <dbReference type="NCBI Taxonomy" id="278944"/>
    <lineage>
        <taxon>Eukaryota</taxon>
        <taxon>Fungi</taxon>
        <taxon>Dikarya</taxon>
        <taxon>Ascomycota</taxon>
        <taxon>Pezizomycotina</taxon>
        <taxon>Leotiomycetes</taxon>
        <taxon>Helotiales</taxon>
        <taxon>Sclerotiniaceae</taxon>
        <taxon>Botryotinia</taxon>
    </lineage>
</organism>
<name>A0A4Z1HBF9_9HELO</name>
<evidence type="ECO:0000313" key="3">
    <source>
        <dbReference type="Proteomes" id="UP000297452"/>
    </source>
</evidence>
<reference evidence="2 3" key="1">
    <citation type="submission" date="2017-12" db="EMBL/GenBank/DDBJ databases">
        <title>Comparative genomics of Botrytis spp.</title>
        <authorList>
            <person name="Valero-Jimenez C.A."/>
            <person name="Tapia P."/>
            <person name="Veloso J."/>
            <person name="Silva-Moreno E."/>
            <person name="Staats M."/>
            <person name="Valdes J.H."/>
            <person name="Van Kan J.A.L."/>
        </authorList>
    </citation>
    <scope>NUCLEOTIDE SEQUENCE [LARGE SCALE GENOMIC DNA]</scope>
    <source>
        <strain evidence="2 3">MUCL2120</strain>
    </source>
</reference>
<protein>
    <submittedName>
        <fullName evidence="2">Uncharacterized protein</fullName>
    </submittedName>
</protein>
<dbReference type="EMBL" id="PQXJ01000589">
    <property type="protein sequence ID" value="TGO46404.1"/>
    <property type="molecule type" value="Genomic_DNA"/>
</dbReference>
<comment type="caution">
    <text evidence="2">The sequence shown here is derived from an EMBL/GenBank/DDBJ whole genome shotgun (WGS) entry which is preliminary data.</text>
</comment>
<feature type="region of interest" description="Disordered" evidence="1">
    <location>
        <begin position="1"/>
        <end position="25"/>
    </location>
</feature>
<evidence type="ECO:0000313" key="2">
    <source>
        <dbReference type="EMBL" id="TGO46404.1"/>
    </source>
</evidence>
<gene>
    <name evidence="2" type="ORF">BOTNAR_0589g00020</name>
</gene>
<sequence>MEKIGEAGASEEVHGGENERANELKTRRYPDFEYDRRKGFADRVHQSFKDKAGKVRKGIVELGIELKRMEDDFNEQLKAMIENRDIF</sequence>